<evidence type="ECO:0000313" key="4">
    <source>
        <dbReference type="Proteomes" id="UP000285236"/>
    </source>
</evidence>
<dbReference type="PANTHER" id="PTHR43581">
    <property type="entry name" value="ATP/GTP PHOSPHATASE"/>
    <property type="match status" value="1"/>
</dbReference>
<accession>A0AA93BDT7</accession>
<dbReference type="InterPro" id="IPR051396">
    <property type="entry name" value="Bact_Antivir_Def_Nuclease"/>
</dbReference>
<dbReference type="InterPro" id="IPR003959">
    <property type="entry name" value="ATPase_AAA_core"/>
</dbReference>
<dbReference type="Gene3D" id="3.40.50.300">
    <property type="entry name" value="P-loop containing nucleotide triphosphate hydrolases"/>
    <property type="match status" value="1"/>
</dbReference>
<feature type="coiled-coil region" evidence="1">
    <location>
        <begin position="247"/>
        <end position="281"/>
    </location>
</feature>
<dbReference type="Proteomes" id="UP000285236">
    <property type="component" value="Unassembled WGS sequence"/>
</dbReference>
<gene>
    <name evidence="3" type="ORF">DWW35_07095</name>
</gene>
<dbReference type="EMBL" id="QRYP01000015">
    <property type="protein sequence ID" value="RGU97223.1"/>
    <property type="molecule type" value="Genomic_DNA"/>
</dbReference>
<evidence type="ECO:0000259" key="2">
    <source>
        <dbReference type="SMART" id="SM00382"/>
    </source>
</evidence>
<protein>
    <recommendedName>
        <fullName evidence="2">AAA+ ATPase domain-containing protein</fullName>
    </recommendedName>
</protein>
<dbReference type="SUPFAM" id="SSF52540">
    <property type="entry name" value="P-loop containing nucleoside triphosphate hydrolases"/>
    <property type="match status" value="1"/>
</dbReference>
<comment type="caution">
    <text evidence="3">The sequence shown here is derived from an EMBL/GenBank/DDBJ whole genome shotgun (WGS) entry which is preliminary data.</text>
</comment>
<dbReference type="InterPro" id="IPR003593">
    <property type="entry name" value="AAA+_ATPase"/>
</dbReference>
<dbReference type="GO" id="GO:0005524">
    <property type="term" value="F:ATP binding"/>
    <property type="evidence" value="ECO:0007669"/>
    <property type="project" value="InterPro"/>
</dbReference>
<name>A0AA93BDT7_9BACT</name>
<dbReference type="Pfam" id="PF13304">
    <property type="entry name" value="AAA_21"/>
    <property type="match status" value="1"/>
</dbReference>
<sequence length="497" mass="56951">MNYSALTNWRYLKTKINIIKKYIMQLNELHIQNFRCFTDYRITFASGLTVLFGKNGTGKTTLIHAIHKALSFAFKRDKEEKSINLGAGFPDLKPRDYSKTEDLTRDPKTGMPFSFVNIHACATFEGVPLDWDMYASTSTFKVQPSKFGEASMRLKNRIKKTDQLPMFAYFSDGFPHVTKETKLSEKEMSLRNLGYLGWDEETAYSDIWINRLTKIWTLWDRANRTIDGEKKALANCETFKAQGIVNDEEYNEDIKLHKSRLENAEREKFRYDNEVQAIRNCLIKFSQGDKNIEVTDFFVSVYEESGLCLQTRDGSNPSFIKLPAGYKRLFFMVLDIAYRSLLLSNGSTTDLAGIVVIDEIDLHLHPELEQSVLARFRKTFPRVQFIISTHSPLVLSGVENKPENIVYSMQVDDGMRTLSVHRTYGIDANSLMAENMGAANRTSAVMEQIRAIEDCVSGKDLKKAKALLSELEKETEPTQPELVRLRAIIKRLEIIGR</sequence>
<dbReference type="GO" id="GO:0016887">
    <property type="term" value="F:ATP hydrolysis activity"/>
    <property type="evidence" value="ECO:0007669"/>
    <property type="project" value="InterPro"/>
</dbReference>
<evidence type="ECO:0000313" key="3">
    <source>
        <dbReference type="EMBL" id="RGU97223.1"/>
    </source>
</evidence>
<dbReference type="SMART" id="SM00382">
    <property type="entry name" value="AAA"/>
    <property type="match status" value="1"/>
</dbReference>
<dbReference type="InterPro" id="IPR038729">
    <property type="entry name" value="Rad50/SbcC_AAA"/>
</dbReference>
<evidence type="ECO:0000256" key="1">
    <source>
        <dbReference type="SAM" id="Coils"/>
    </source>
</evidence>
<reference evidence="3 4" key="1">
    <citation type="submission" date="2018-08" db="EMBL/GenBank/DDBJ databases">
        <title>A genome reference for cultivated species of the human gut microbiota.</title>
        <authorList>
            <person name="Zou Y."/>
            <person name="Xue W."/>
            <person name="Luo G."/>
        </authorList>
    </citation>
    <scope>NUCLEOTIDE SEQUENCE [LARGE SCALE GENOMIC DNA]</scope>
    <source>
        <strain evidence="3 4">AF15-25</strain>
    </source>
</reference>
<dbReference type="InterPro" id="IPR027417">
    <property type="entry name" value="P-loop_NTPase"/>
</dbReference>
<keyword evidence="1" id="KW-0175">Coiled coil</keyword>
<dbReference type="AlphaFoldDB" id="A0AA93BDT7"/>
<organism evidence="3 4">
    <name type="scientific">Segatella copri</name>
    <dbReference type="NCBI Taxonomy" id="165179"/>
    <lineage>
        <taxon>Bacteria</taxon>
        <taxon>Pseudomonadati</taxon>
        <taxon>Bacteroidota</taxon>
        <taxon>Bacteroidia</taxon>
        <taxon>Bacteroidales</taxon>
        <taxon>Prevotellaceae</taxon>
        <taxon>Segatella</taxon>
    </lineage>
</organism>
<dbReference type="GO" id="GO:0006302">
    <property type="term" value="P:double-strand break repair"/>
    <property type="evidence" value="ECO:0007669"/>
    <property type="project" value="InterPro"/>
</dbReference>
<dbReference type="PANTHER" id="PTHR43581:SF4">
    <property type="entry name" value="ATP_GTP PHOSPHATASE"/>
    <property type="match status" value="1"/>
</dbReference>
<proteinExistence type="predicted"/>
<dbReference type="Pfam" id="PF13476">
    <property type="entry name" value="AAA_23"/>
    <property type="match status" value="1"/>
</dbReference>
<feature type="domain" description="AAA+ ATPase" evidence="2">
    <location>
        <begin position="45"/>
        <end position="425"/>
    </location>
</feature>